<sequence length="234" mass="25873">MLALLRLVGTIVAMSVNEILAQLESLGDNARRAHNTKAGAPDNQFGVKLGDIREMAKKIKTDHALALNLWDTGNVEAQLLATLIIKPKSLSADELDKLTRSTTCAQVADWLNAYVVAQHPEKEALREKWMMAKDRWAARAGWNFTASRVNKGGDGLDLPALLVRIEKEMPKAMPEVQWTMNNTLAAIGIHHPEHRKRAIAIGEKIGLYRDWPVSKGCTPPYVPVWVAAMVARQG</sequence>
<dbReference type="InterPro" id="IPR014825">
    <property type="entry name" value="DNA_alkylation"/>
</dbReference>
<dbReference type="SUPFAM" id="SSF48371">
    <property type="entry name" value="ARM repeat"/>
    <property type="match status" value="1"/>
</dbReference>
<organism evidence="1">
    <name type="scientific">Singulisphaera sp. Ch08</name>
    <dbReference type="NCBI Taxonomy" id="3120278"/>
    <lineage>
        <taxon>Bacteria</taxon>
        <taxon>Pseudomonadati</taxon>
        <taxon>Planctomycetota</taxon>
        <taxon>Planctomycetia</taxon>
        <taxon>Isosphaerales</taxon>
        <taxon>Isosphaeraceae</taxon>
        <taxon>Singulisphaera</taxon>
    </lineage>
</organism>
<protein>
    <submittedName>
        <fullName evidence="1">DNA alkylation repair protein</fullName>
    </submittedName>
</protein>
<dbReference type="EMBL" id="CP155447">
    <property type="protein sequence ID" value="XBH05278.1"/>
    <property type="molecule type" value="Genomic_DNA"/>
</dbReference>
<dbReference type="PANTHER" id="PTHR41291">
    <property type="entry name" value="DNA ALKYLATION REPAIR PROTEIN"/>
    <property type="match status" value="1"/>
</dbReference>
<dbReference type="Gene3D" id="1.25.10.90">
    <property type="match status" value="1"/>
</dbReference>
<dbReference type="CDD" id="cd06561">
    <property type="entry name" value="AlkD_like"/>
    <property type="match status" value="1"/>
</dbReference>
<reference evidence="1" key="1">
    <citation type="submission" date="2024-05" db="EMBL/GenBank/DDBJ databases">
        <title>Planctomycetes of the genus Singulisphaera possess chitinolytic capabilities.</title>
        <authorList>
            <person name="Ivanova A."/>
        </authorList>
    </citation>
    <scope>NUCLEOTIDE SEQUENCE</scope>
    <source>
        <strain evidence="1">Ch08T</strain>
    </source>
</reference>
<accession>A0AAU7CJU5</accession>
<gene>
    <name evidence="1" type="ORF">V5E97_04455</name>
</gene>
<name>A0AAU7CJU5_9BACT</name>
<proteinExistence type="predicted"/>
<dbReference type="InterPro" id="IPR016024">
    <property type="entry name" value="ARM-type_fold"/>
</dbReference>
<dbReference type="PANTHER" id="PTHR41291:SF1">
    <property type="entry name" value="DNA ALKYLATION REPAIR PROTEIN"/>
    <property type="match status" value="1"/>
</dbReference>
<dbReference type="AlphaFoldDB" id="A0AAU7CJU5"/>
<dbReference type="Pfam" id="PF08713">
    <property type="entry name" value="DNA_alkylation"/>
    <property type="match status" value="1"/>
</dbReference>
<dbReference type="RefSeq" id="WP_406698090.1">
    <property type="nucleotide sequence ID" value="NZ_CP155447.1"/>
</dbReference>
<evidence type="ECO:0000313" key="1">
    <source>
        <dbReference type="EMBL" id="XBH05278.1"/>
    </source>
</evidence>